<dbReference type="GO" id="GO:0042355">
    <property type="term" value="P:L-fucose catabolic process"/>
    <property type="evidence" value="ECO:0007669"/>
    <property type="project" value="TreeGrafter"/>
</dbReference>
<dbReference type="Proteomes" id="UP000320735">
    <property type="component" value="Unassembled WGS sequence"/>
</dbReference>
<reference evidence="3 4" key="1">
    <citation type="submission" date="2019-02" db="EMBL/GenBank/DDBJ databases">
        <title>Deep-cultivation of Planctomycetes and their phenomic and genomic characterization uncovers novel biology.</title>
        <authorList>
            <person name="Wiegand S."/>
            <person name="Jogler M."/>
            <person name="Boedeker C."/>
            <person name="Pinto D."/>
            <person name="Vollmers J."/>
            <person name="Rivas-Marin E."/>
            <person name="Kohn T."/>
            <person name="Peeters S.H."/>
            <person name="Heuer A."/>
            <person name="Rast P."/>
            <person name="Oberbeckmann S."/>
            <person name="Bunk B."/>
            <person name="Jeske O."/>
            <person name="Meyerdierks A."/>
            <person name="Storesund J.E."/>
            <person name="Kallscheuer N."/>
            <person name="Luecker S."/>
            <person name="Lage O.M."/>
            <person name="Pohl T."/>
            <person name="Merkel B.J."/>
            <person name="Hornburger P."/>
            <person name="Mueller R.-W."/>
            <person name="Bruemmer F."/>
            <person name="Labrenz M."/>
            <person name="Spormann A.M."/>
            <person name="Op Den Camp H."/>
            <person name="Overmann J."/>
            <person name="Amann R."/>
            <person name="Jetten M.S.M."/>
            <person name="Mascher T."/>
            <person name="Medema M.H."/>
            <person name="Devos D.P."/>
            <person name="Kaster A.-K."/>
            <person name="Ovreas L."/>
            <person name="Rohde M."/>
            <person name="Galperin M.Y."/>
            <person name="Jogler C."/>
        </authorList>
    </citation>
    <scope>NUCLEOTIDE SEQUENCE [LARGE SCALE GENOMIC DNA]</scope>
    <source>
        <strain evidence="3 4">CA54</strain>
    </source>
</reference>
<accession>A0A5C6BQ72</accession>
<dbReference type="GO" id="GO:0005737">
    <property type="term" value="C:cytoplasm"/>
    <property type="evidence" value="ECO:0007669"/>
    <property type="project" value="InterPro"/>
</dbReference>
<dbReference type="RefSeq" id="WP_146370853.1">
    <property type="nucleotide sequence ID" value="NZ_SJPP01000001.1"/>
</dbReference>
<name>A0A5C6BQ72_9PLAN</name>
<gene>
    <name evidence="3" type="ORF">CA54_23760</name>
</gene>
<evidence type="ECO:0000313" key="4">
    <source>
        <dbReference type="Proteomes" id="UP000320735"/>
    </source>
</evidence>
<dbReference type="PANTHER" id="PTHR37840:SF1">
    <property type="entry name" value="L-FUCOSE ISOMERASE"/>
    <property type="match status" value="1"/>
</dbReference>
<dbReference type="Gene3D" id="3.20.14.10">
    <property type="entry name" value="L-fucose/L-arabinose isomerase, C-terminal"/>
    <property type="match status" value="1"/>
</dbReference>
<dbReference type="EMBL" id="SJPP01000001">
    <property type="protein sequence ID" value="TWU13541.1"/>
    <property type="molecule type" value="Genomic_DNA"/>
</dbReference>
<proteinExistence type="predicted"/>
<sequence length="554" mass="61400">MSAYSISKPTKKPKLKKNQVQLIASGDLRLSANQNCWEAQEQMEAALTQAVEAAGYEIVRAHPYDETEKHGFIGSQKQGMQVFENIDPHAPLIVAEAVWQYSHHVLSGLATHQGPILTVANWSGTWPGLVGMLNLNGSLTKAGVEYSTLWSEDFTDKYFTTRLKKWLTTGTCKHATKHVKPLKKVKVSAKERKLGESLAAQMQSEKAIMGVFDEGCMGMFNAIIPDHLLNPTGLYKERLSQSALYHESTQVKNAEAKAVRKWMEDKGMTFHTGRTHETDLTDDQIHKQCQMYIAAVRIADDFGCDCIGIQYQQGLKDLLPASDLVEGTLNNQARPPVTSRDGQRELYAGEAIPHFNEVDECAGLDSLITYRVHKAMGQPVENTLHDIRWGDHDATGKVDDYIWVLLISGAAPPAHFIGGWKGADGLRQVPMYFPAGGSTLRGISKPGEIVWSRIYVEDDRLKMDLGRGGVVKLSKKETERRWNETTPQWPIMHAVTYGTSRDQMMARHKSNHIQVAYAKSAADADKALLAKASMAAELGIEVALCGTRADGKAW</sequence>
<dbReference type="GO" id="GO:0019571">
    <property type="term" value="P:D-arabinose catabolic process"/>
    <property type="evidence" value="ECO:0007669"/>
    <property type="project" value="TreeGrafter"/>
</dbReference>
<comment type="caution">
    <text evidence="3">The sequence shown here is derived from an EMBL/GenBank/DDBJ whole genome shotgun (WGS) entry which is preliminary data.</text>
</comment>
<keyword evidence="1" id="KW-0413">Isomerase</keyword>
<evidence type="ECO:0000256" key="1">
    <source>
        <dbReference type="ARBA" id="ARBA00023235"/>
    </source>
</evidence>
<evidence type="ECO:0000313" key="3">
    <source>
        <dbReference type="EMBL" id="TWU13541.1"/>
    </source>
</evidence>
<dbReference type="AlphaFoldDB" id="A0A5C6BQ72"/>
<evidence type="ECO:0000256" key="2">
    <source>
        <dbReference type="ARBA" id="ARBA00023277"/>
    </source>
</evidence>
<dbReference type="GO" id="GO:0008736">
    <property type="term" value="F:L-fucose isomerase activity"/>
    <property type="evidence" value="ECO:0007669"/>
    <property type="project" value="InterPro"/>
</dbReference>
<protein>
    <submittedName>
        <fullName evidence="3">Uncharacterized protein</fullName>
    </submittedName>
</protein>
<dbReference type="InterPro" id="IPR038393">
    <property type="entry name" value="Fuc_iso_dom3_sf"/>
</dbReference>
<dbReference type="SUPFAM" id="SSF53743">
    <property type="entry name" value="FucI/AraA N-terminal and middle domains"/>
    <property type="match status" value="1"/>
</dbReference>
<dbReference type="InterPro" id="IPR009015">
    <property type="entry name" value="Fucose_isomerase_N/cen_sf"/>
</dbReference>
<dbReference type="PANTHER" id="PTHR37840">
    <property type="entry name" value="L-FUCOSE ISOMERASE"/>
    <property type="match status" value="1"/>
</dbReference>
<organism evidence="3 4">
    <name type="scientific">Symmachiella macrocystis</name>
    <dbReference type="NCBI Taxonomy" id="2527985"/>
    <lineage>
        <taxon>Bacteria</taxon>
        <taxon>Pseudomonadati</taxon>
        <taxon>Planctomycetota</taxon>
        <taxon>Planctomycetia</taxon>
        <taxon>Planctomycetales</taxon>
        <taxon>Planctomycetaceae</taxon>
        <taxon>Symmachiella</taxon>
    </lineage>
</organism>
<dbReference type="InterPro" id="IPR005763">
    <property type="entry name" value="Fucose_isomerase"/>
</dbReference>
<keyword evidence="2" id="KW-0119">Carbohydrate metabolism</keyword>
<dbReference type="OrthoDB" id="102178at2"/>
<dbReference type="GO" id="GO:0008790">
    <property type="term" value="F:arabinose isomerase activity"/>
    <property type="evidence" value="ECO:0007669"/>
    <property type="project" value="TreeGrafter"/>
</dbReference>
<dbReference type="GO" id="GO:0030145">
    <property type="term" value="F:manganese ion binding"/>
    <property type="evidence" value="ECO:0007669"/>
    <property type="project" value="InterPro"/>
</dbReference>
<keyword evidence="4" id="KW-1185">Reference proteome</keyword>